<dbReference type="AlphaFoldDB" id="A0A0W8CWL1"/>
<proteinExistence type="predicted"/>
<sequence>MQHLDAISLGVFSYLQAHERVSRVESKPFVGATQMEFGLWEQKNSPNMLPEDLRRFYSIANGLSVKWFAPFCEKTTLVGHFLLNSLQDLHRLSITDLPSKCRAADMHRLDMKKVPCVQACLLSLDLDYNHTRNRAEEPQVWFRDIRGKWSFLAETFTNYYRMMLTHLGIISWQTIFSDTGVDPMRKGYYRKGCALCGLGRFAEASRAFQQGLAFDVNCRYLHHGLQLALNHSRYNY</sequence>
<reference evidence="1 2" key="1">
    <citation type="submission" date="2015-11" db="EMBL/GenBank/DDBJ databases">
        <title>Genomes and virulence difference between two physiological races of Phytophthora nicotianae.</title>
        <authorList>
            <person name="Liu H."/>
            <person name="Ma X."/>
            <person name="Yu H."/>
            <person name="Fang D."/>
            <person name="Li Y."/>
            <person name="Wang X."/>
            <person name="Wang W."/>
            <person name="Dong Y."/>
            <person name="Xiao B."/>
        </authorList>
    </citation>
    <scope>NUCLEOTIDE SEQUENCE [LARGE SCALE GENOMIC DNA]</scope>
    <source>
        <strain evidence="2">race 0</strain>
    </source>
</reference>
<name>A0A0W8CWL1_PHYNI</name>
<dbReference type="PANTHER" id="PTHR31854:SF2">
    <property type="entry name" value="TUBULIN POLYGLUTAMYLASE COMPLEX SUBUNIT 2"/>
    <property type="match status" value="1"/>
</dbReference>
<protein>
    <submittedName>
        <fullName evidence="1">Tubulin polyglutamylase complex subunit 2</fullName>
    </submittedName>
</protein>
<dbReference type="InterPro" id="IPR039231">
    <property type="entry name" value="TPGS2"/>
</dbReference>
<dbReference type="STRING" id="4790.A0A0W8CWL1"/>
<dbReference type="Gene3D" id="1.25.40.10">
    <property type="entry name" value="Tetratricopeptide repeat domain"/>
    <property type="match status" value="1"/>
</dbReference>
<dbReference type="InterPro" id="IPR011990">
    <property type="entry name" value="TPR-like_helical_dom_sf"/>
</dbReference>
<evidence type="ECO:0000313" key="2">
    <source>
        <dbReference type="Proteomes" id="UP000052943"/>
    </source>
</evidence>
<dbReference type="OrthoDB" id="10249691at2759"/>
<organism evidence="1 2">
    <name type="scientific">Phytophthora nicotianae</name>
    <name type="common">Potato buckeye rot agent</name>
    <name type="synonym">Phytophthora parasitica</name>
    <dbReference type="NCBI Taxonomy" id="4792"/>
    <lineage>
        <taxon>Eukaryota</taxon>
        <taxon>Sar</taxon>
        <taxon>Stramenopiles</taxon>
        <taxon>Oomycota</taxon>
        <taxon>Peronosporomycetes</taxon>
        <taxon>Peronosporales</taxon>
        <taxon>Peronosporaceae</taxon>
        <taxon>Phytophthora</taxon>
    </lineage>
</organism>
<dbReference type="EMBL" id="LNFO01001856">
    <property type="protein sequence ID" value="KUF88356.1"/>
    <property type="molecule type" value="Genomic_DNA"/>
</dbReference>
<dbReference type="Proteomes" id="UP000052943">
    <property type="component" value="Unassembled WGS sequence"/>
</dbReference>
<dbReference type="SUPFAM" id="SSF48452">
    <property type="entry name" value="TPR-like"/>
    <property type="match status" value="1"/>
</dbReference>
<evidence type="ECO:0000313" key="1">
    <source>
        <dbReference type="EMBL" id="KUF88356.1"/>
    </source>
</evidence>
<accession>A0A0W8CWL1</accession>
<dbReference type="PANTHER" id="PTHR31854">
    <property type="entry name" value="TUBULIN POLYGLUTAMYLASE COMPLEX SUBUNIT 2"/>
    <property type="match status" value="1"/>
</dbReference>
<comment type="caution">
    <text evidence="1">The sequence shown here is derived from an EMBL/GenBank/DDBJ whole genome shotgun (WGS) entry which is preliminary data.</text>
</comment>
<gene>
    <name evidence="1" type="ORF">AM587_10008501</name>
</gene>